<name>A0ABN8PN44_9CNID</name>
<feature type="non-terminal residue" evidence="1">
    <location>
        <position position="1"/>
    </location>
</feature>
<feature type="non-terminal residue" evidence="1">
    <location>
        <position position="84"/>
    </location>
</feature>
<reference evidence="1 2" key="1">
    <citation type="submission" date="2022-05" db="EMBL/GenBank/DDBJ databases">
        <authorList>
            <consortium name="Genoscope - CEA"/>
            <person name="William W."/>
        </authorList>
    </citation>
    <scope>NUCLEOTIDE SEQUENCE [LARGE SCALE GENOMIC DNA]</scope>
</reference>
<comment type="caution">
    <text evidence="1">The sequence shown here is derived from an EMBL/GenBank/DDBJ whole genome shotgun (WGS) entry which is preliminary data.</text>
</comment>
<sequence length="84" mass="9635">LVQSNHLSRTPAYYRHLIITDSLLCFKPPLTDTRLLQTPHYYGQFALPNTSLSNLCCSLASIFLVQSNHLSRTPAYYRHLIITD</sequence>
<evidence type="ECO:0000313" key="1">
    <source>
        <dbReference type="EMBL" id="CAH3145315.1"/>
    </source>
</evidence>
<dbReference type="EMBL" id="CALNXI010000889">
    <property type="protein sequence ID" value="CAH3145315.1"/>
    <property type="molecule type" value="Genomic_DNA"/>
</dbReference>
<organism evidence="1 2">
    <name type="scientific">Porites evermanni</name>
    <dbReference type="NCBI Taxonomy" id="104178"/>
    <lineage>
        <taxon>Eukaryota</taxon>
        <taxon>Metazoa</taxon>
        <taxon>Cnidaria</taxon>
        <taxon>Anthozoa</taxon>
        <taxon>Hexacorallia</taxon>
        <taxon>Scleractinia</taxon>
        <taxon>Fungiina</taxon>
        <taxon>Poritidae</taxon>
        <taxon>Porites</taxon>
    </lineage>
</organism>
<evidence type="ECO:0000313" key="2">
    <source>
        <dbReference type="Proteomes" id="UP001159427"/>
    </source>
</evidence>
<gene>
    <name evidence="1" type="ORF">PEVE_00043448</name>
</gene>
<keyword evidence="2" id="KW-1185">Reference proteome</keyword>
<protein>
    <submittedName>
        <fullName evidence="1">Uncharacterized protein</fullName>
    </submittedName>
</protein>
<dbReference type="Proteomes" id="UP001159427">
    <property type="component" value="Unassembled WGS sequence"/>
</dbReference>
<proteinExistence type="predicted"/>
<accession>A0ABN8PN44</accession>